<reference evidence="1" key="1">
    <citation type="submission" date="2019-08" db="EMBL/GenBank/DDBJ databases">
        <title>Genome sequence of Clostridiales bacterium MT110.</title>
        <authorList>
            <person name="Cao J."/>
        </authorList>
    </citation>
    <scope>NUCLEOTIDE SEQUENCE</scope>
    <source>
        <strain evidence="1">MT110</strain>
    </source>
</reference>
<accession>A0ACD1AE06</accession>
<dbReference type="EMBL" id="CP042469">
    <property type="protein sequence ID" value="QOX64656.1"/>
    <property type="molecule type" value="Genomic_DNA"/>
</dbReference>
<evidence type="ECO:0000313" key="1">
    <source>
        <dbReference type="EMBL" id="QOX64656.1"/>
    </source>
</evidence>
<gene>
    <name evidence="1" type="ORF">FRZ06_15545</name>
</gene>
<evidence type="ECO:0000313" key="2">
    <source>
        <dbReference type="Proteomes" id="UP000594014"/>
    </source>
</evidence>
<proteinExistence type="predicted"/>
<protein>
    <submittedName>
        <fullName evidence="1">2-isopropylmalate synthase</fullName>
        <ecNumber evidence="1">2.3.3.13</ecNumber>
    </submittedName>
</protein>
<dbReference type="EC" id="2.3.3.13" evidence="1"/>
<organism evidence="1 2">
    <name type="scientific">Anoxybacterium hadale</name>
    <dbReference type="NCBI Taxonomy" id="3408580"/>
    <lineage>
        <taxon>Bacteria</taxon>
        <taxon>Bacillati</taxon>
        <taxon>Bacillota</taxon>
        <taxon>Clostridia</taxon>
        <taxon>Peptostreptococcales</taxon>
        <taxon>Anaerovoracaceae</taxon>
        <taxon>Anoxybacterium</taxon>
    </lineage>
</organism>
<sequence>MTKMIKIFDTTLRDGEQSPGCSMNLKEKIEMAKQLERMKVDVIEAGFAISSPGDFHSVKTIAETIKDCTVASLARTTEQDIDRAWEALSGAVSPRIHTFIATSPIHMEYKLLMTPEEVYERSVAMVKHAKRYCSDIEWSAEDATRSEPEFLARVIEGVIKAGATTINLPDTVGYTTPDEYYAFLMKVQELAPSMVNITLSSHCHNDLGLAVANSLAAIKAGAGQIECTINGIGERAGNAAMEEIIMALHTRKDSLQADTRVVTTEIVRSSNLLSRITGVKVQPNKAIVGENAFAHESGIHQHGVMKNRETYEIMTPESVGLTQNNLVLGKHSGKHAFRDKVKNLGYELTETEIDRMFQKFKELADKKKSVYDRDIEALISKEAVQVPKTYSMESFVINSGNAITSTAVIKMIKDGKIIEKVSRGEGPIDASFKAIEKIVGIDFNLEDYQIQSVTEGEDALGDALVKISDKEGMIFAGRGLSTDIIEASIHAYINAVNKMIYEKHLD</sequence>
<dbReference type="Proteomes" id="UP000594014">
    <property type="component" value="Chromosome"/>
</dbReference>
<keyword evidence="2" id="KW-1185">Reference proteome</keyword>
<keyword evidence="1" id="KW-0012">Acyltransferase</keyword>
<name>A0ACD1AE06_9FIRM</name>
<keyword evidence="1" id="KW-0808">Transferase</keyword>